<evidence type="ECO:0000256" key="1">
    <source>
        <dbReference type="SAM" id="MobiDB-lite"/>
    </source>
</evidence>
<gene>
    <name evidence="2" type="ORF">OZSIB_2233</name>
</gene>
<dbReference type="AlphaFoldDB" id="A0A367ZT93"/>
<feature type="region of interest" description="Disordered" evidence="1">
    <location>
        <begin position="34"/>
        <end position="70"/>
    </location>
</feature>
<evidence type="ECO:0000313" key="3">
    <source>
        <dbReference type="Proteomes" id="UP000252355"/>
    </source>
</evidence>
<evidence type="ECO:0000313" key="2">
    <source>
        <dbReference type="EMBL" id="RCK81364.1"/>
    </source>
</evidence>
<name>A0A367ZT93_9BACT</name>
<proteinExistence type="predicted"/>
<reference evidence="2 3" key="1">
    <citation type="submission" date="2018-05" db="EMBL/GenBank/DDBJ databases">
        <title>A metagenomic window into the 2 km-deep terrestrial subsurface aquifer revealed taxonomically and functionally diverse microbial community comprising novel uncultured bacterial lineages.</title>
        <authorList>
            <person name="Kadnikov V.V."/>
            <person name="Mardanov A.V."/>
            <person name="Beletsky A.V."/>
            <person name="Banks D."/>
            <person name="Pimenov N.V."/>
            <person name="Frank Y.A."/>
            <person name="Karnachuk O.V."/>
            <person name="Ravin N.V."/>
        </authorList>
    </citation>
    <scope>NUCLEOTIDE SEQUENCE [LARGE SCALE GENOMIC DNA]</scope>
    <source>
        <strain evidence="2">BY5</strain>
    </source>
</reference>
<organism evidence="2 3">
    <name type="scientific">Candidatus Ozemobacter sibiricus</name>
    <dbReference type="NCBI Taxonomy" id="2268124"/>
    <lineage>
        <taxon>Bacteria</taxon>
        <taxon>Candidatus Ozemobacteria</taxon>
        <taxon>Candidatus Ozemobacterales</taxon>
        <taxon>Candidatus Ozemobacteraceae</taxon>
        <taxon>Candidatus Ozemobacter</taxon>
    </lineage>
</organism>
<dbReference type="EMBL" id="QOQW01000002">
    <property type="protein sequence ID" value="RCK81364.1"/>
    <property type="molecule type" value="Genomic_DNA"/>
</dbReference>
<feature type="compositionally biased region" description="Polar residues" evidence="1">
    <location>
        <begin position="48"/>
        <end position="70"/>
    </location>
</feature>
<accession>A0A367ZT93</accession>
<comment type="caution">
    <text evidence="2">The sequence shown here is derived from an EMBL/GenBank/DDBJ whole genome shotgun (WGS) entry which is preliminary data.</text>
</comment>
<protein>
    <submittedName>
        <fullName evidence="2">Uncharacterized protein</fullName>
    </submittedName>
</protein>
<sequence>MLQLLLQARVLRFQIAGGGRAGLPFLGKAANRRQASRRGAARPLVASTRASSKTLGTSRPGISTSALILP</sequence>
<dbReference type="Proteomes" id="UP000252355">
    <property type="component" value="Unassembled WGS sequence"/>
</dbReference>